<dbReference type="GO" id="GO:0001680">
    <property type="term" value="P:tRNA 3'-terminal CCA addition"/>
    <property type="evidence" value="ECO:0007669"/>
    <property type="project" value="UniProtKB-UniRule"/>
</dbReference>
<feature type="binding site" evidence="11">
    <location>
        <position position="137"/>
    </location>
    <ligand>
        <name>ATP</name>
        <dbReference type="ChEBI" id="CHEBI:30616"/>
    </ligand>
</feature>
<evidence type="ECO:0000256" key="5">
    <source>
        <dbReference type="ARBA" id="ARBA00022723"/>
    </source>
</evidence>
<dbReference type="PIRSF" id="PIRSF000813">
    <property type="entry name" value="CCA_bact"/>
    <property type="match status" value="1"/>
</dbReference>
<evidence type="ECO:0000256" key="10">
    <source>
        <dbReference type="ARBA" id="ARBA00022884"/>
    </source>
</evidence>
<evidence type="ECO:0000313" key="13">
    <source>
        <dbReference type="EMBL" id="SFU73712.1"/>
    </source>
</evidence>
<evidence type="ECO:0000256" key="9">
    <source>
        <dbReference type="ARBA" id="ARBA00022842"/>
    </source>
</evidence>
<dbReference type="CDD" id="cd05398">
    <property type="entry name" value="NT_ClassII-CCAase"/>
    <property type="match status" value="1"/>
</dbReference>
<evidence type="ECO:0000256" key="8">
    <source>
        <dbReference type="ARBA" id="ARBA00022840"/>
    </source>
</evidence>
<dbReference type="RefSeq" id="WP_074975760.1">
    <property type="nucleotide sequence ID" value="NZ_FPBZ01000021.1"/>
</dbReference>
<comment type="function">
    <text evidence="11">Catalyzes the addition and repair of the essential 3'-terminal CCA sequence in tRNAs without using a nucleic acid template. Adds these three nucleotides in the order of C, C, and A to the tRNA nucleotide-73, using CTP and ATP as substrates and producing inorganic pyrophosphate. tRNA 3'-terminal CCA addition is required both for tRNA processing and repair. Also involved in tRNA surveillance by mediating tandem CCA addition to generate a CCACCA at the 3' terminus of unstable tRNAs. While stable tRNAs receive only 3'-terminal CCA, unstable tRNAs are marked with CCACCA and rapidly degraded.</text>
</comment>
<dbReference type="EC" id="2.7.7.72" evidence="11"/>
<dbReference type="GO" id="GO:0000287">
    <property type="term" value="F:magnesium ion binding"/>
    <property type="evidence" value="ECO:0007669"/>
    <property type="project" value="UniProtKB-UniRule"/>
</dbReference>
<feature type="binding site" evidence="11">
    <location>
        <position position="8"/>
    </location>
    <ligand>
        <name>ATP</name>
        <dbReference type="ChEBI" id="CHEBI:30616"/>
    </ligand>
</feature>
<sequence>MKTYLVGGSVRDEILGLPVTDHDYVVVGVSPEEMVRLGFRPVGKDFPVFLHPQSQEQYALARTERKVSRGYKGFEVYASPEVTLQEDLARRDLTINAIAKDEHGNIIDPFGGVADLEAGVLRHIGPAFIEDPVRVLRTARFAARFGFHIAPETLALMNEMVHNGEVDALVQERVWQEFARGLMERHPSRMFYALRECGALTRIMPEVDALFGVPQPPQYHPEIDTGVHVMMVIDYAASRNYSLAVRFAALTHDLGKGTTPPEEWPRHIGHEARSVKLVQGLCERINPPNEMRNLALLVARYHGDVHRAAELRPVTIANLLQGVDAYRKAERFEEFLQACSCDFHGRPGYAERPYPQADRLREAFHAARSVDAGTIAKELARSVSDPSRLPVAINTRVSETRIAEIRNRLENLT</sequence>
<dbReference type="SUPFAM" id="SSF81301">
    <property type="entry name" value="Nucleotidyltransferase"/>
    <property type="match status" value="1"/>
</dbReference>
<reference evidence="14" key="1">
    <citation type="submission" date="2016-10" db="EMBL/GenBank/DDBJ databases">
        <authorList>
            <person name="Varghese N."/>
            <person name="Submissions S."/>
        </authorList>
    </citation>
    <scope>NUCLEOTIDE SEQUENCE [LARGE SCALE GENOMIC DNA]</scope>
    <source>
        <strain evidence="14">Nl14</strain>
    </source>
</reference>
<feature type="binding site" evidence="11">
    <location>
        <position position="91"/>
    </location>
    <ligand>
        <name>CTP</name>
        <dbReference type="ChEBI" id="CHEBI:37563"/>
    </ligand>
</feature>
<comment type="catalytic activity">
    <reaction evidence="11">
        <text>a tRNA precursor + 2 CTP + ATP = a tRNA with a 3' CCA end + 3 diphosphate</text>
        <dbReference type="Rhea" id="RHEA:14433"/>
        <dbReference type="Rhea" id="RHEA-COMP:10465"/>
        <dbReference type="Rhea" id="RHEA-COMP:10468"/>
        <dbReference type="ChEBI" id="CHEBI:30616"/>
        <dbReference type="ChEBI" id="CHEBI:33019"/>
        <dbReference type="ChEBI" id="CHEBI:37563"/>
        <dbReference type="ChEBI" id="CHEBI:74896"/>
        <dbReference type="ChEBI" id="CHEBI:83071"/>
        <dbReference type="EC" id="2.7.7.72"/>
    </reaction>
</comment>
<feature type="binding site" evidence="11">
    <location>
        <position position="91"/>
    </location>
    <ligand>
        <name>ATP</name>
        <dbReference type="ChEBI" id="CHEBI:30616"/>
    </ligand>
</feature>
<dbReference type="Pfam" id="PF01743">
    <property type="entry name" value="PolyA_pol"/>
    <property type="match status" value="1"/>
</dbReference>
<dbReference type="GO" id="GO:0042245">
    <property type="term" value="P:RNA repair"/>
    <property type="evidence" value="ECO:0007669"/>
    <property type="project" value="UniProtKB-KW"/>
</dbReference>
<evidence type="ECO:0000256" key="1">
    <source>
        <dbReference type="ARBA" id="ARBA00022596"/>
    </source>
</evidence>
<evidence type="ECO:0000256" key="4">
    <source>
        <dbReference type="ARBA" id="ARBA00022695"/>
    </source>
</evidence>
<dbReference type="NCBIfam" id="NF008137">
    <property type="entry name" value="PRK10885.1"/>
    <property type="match status" value="1"/>
</dbReference>
<dbReference type="GO" id="GO:0000049">
    <property type="term" value="F:tRNA binding"/>
    <property type="evidence" value="ECO:0007669"/>
    <property type="project" value="UniProtKB-UniRule"/>
</dbReference>
<dbReference type="GO" id="GO:0016791">
    <property type="term" value="F:phosphatase activity"/>
    <property type="evidence" value="ECO:0007669"/>
    <property type="project" value="UniProtKB-UniRule"/>
</dbReference>
<keyword evidence="2 11" id="KW-0808">Transferase</keyword>
<dbReference type="Gene3D" id="1.10.3090.10">
    <property type="entry name" value="cca-adding enzyme, domain 2"/>
    <property type="match status" value="1"/>
</dbReference>
<proteinExistence type="inferred from homology"/>
<keyword evidence="3 11" id="KW-0819">tRNA processing</keyword>
<keyword evidence="8 11" id="KW-0067">ATP-binding</keyword>
<feature type="binding site" evidence="11">
    <location>
        <position position="21"/>
    </location>
    <ligand>
        <name>Mg(2+)</name>
        <dbReference type="ChEBI" id="CHEBI:18420"/>
    </ligand>
</feature>
<dbReference type="EC" id="3.1.4.-" evidence="11"/>
<protein>
    <recommendedName>
        <fullName evidence="11">Multifunctional CCA protein</fullName>
    </recommendedName>
    <domain>
        <recommendedName>
            <fullName evidence="11">CCA-adding enzyme</fullName>
            <ecNumber evidence="11">2.7.7.72</ecNumber>
        </recommendedName>
        <alternativeName>
            <fullName evidence="11">CCA tRNA nucleotidyltransferase</fullName>
        </alternativeName>
        <alternativeName>
            <fullName evidence="11">tRNA CCA-pyrophosphorylase</fullName>
        </alternativeName>
        <alternativeName>
            <fullName evidence="11">tRNA adenylyl-/cytidylyl-transferase</fullName>
        </alternativeName>
        <alternativeName>
            <fullName evidence="11">tRNA nucleotidyltransferase</fullName>
        </alternativeName>
        <alternativeName>
            <fullName evidence="11">tRNA-NT</fullName>
        </alternativeName>
    </domain>
    <domain>
        <recommendedName>
            <fullName evidence="11">2'-nucleotidase</fullName>
            <ecNumber evidence="11">3.1.3.-</ecNumber>
        </recommendedName>
    </domain>
    <domain>
        <recommendedName>
            <fullName evidence="11">2',3'-cyclic phosphodiesterase</fullName>
            <ecNumber evidence="11">3.1.4.-</ecNumber>
        </recommendedName>
    </domain>
    <domain>
        <recommendedName>
            <fullName evidence="11">Phosphatase</fullName>
        </recommendedName>
    </domain>
</protein>
<evidence type="ECO:0000256" key="2">
    <source>
        <dbReference type="ARBA" id="ARBA00022679"/>
    </source>
</evidence>
<feature type="binding site" evidence="11">
    <location>
        <position position="140"/>
    </location>
    <ligand>
        <name>ATP</name>
        <dbReference type="ChEBI" id="CHEBI:30616"/>
    </ligand>
</feature>
<dbReference type="EMBL" id="FPBZ01000021">
    <property type="protein sequence ID" value="SFU73712.1"/>
    <property type="molecule type" value="Genomic_DNA"/>
</dbReference>
<dbReference type="OrthoDB" id="9805698at2"/>
<dbReference type="GO" id="GO:0004112">
    <property type="term" value="F:cyclic-nucleotide phosphodiesterase activity"/>
    <property type="evidence" value="ECO:0007669"/>
    <property type="project" value="UniProtKB-UniRule"/>
</dbReference>
<dbReference type="Proteomes" id="UP000182649">
    <property type="component" value="Unassembled WGS sequence"/>
</dbReference>
<dbReference type="Pfam" id="PF01966">
    <property type="entry name" value="HD"/>
    <property type="match status" value="1"/>
</dbReference>
<name>A0A1I7ILC0_9PROT</name>
<dbReference type="CDD" id="cd00077">
    <property type="entry name" value="HDc"/>
    <property type="match status" value="1"/>
</dbReference>
<feature type="domain" description="HD" evidence="12">
    <location>
        <begin position="225"/>
        <end position="326"/>
    </location>
</feature>
<keyword evidence="7 11" id="KW-0692">RNA repair</keyword>
<dbReference type="InterPro" id="IPR032828">
    <property type="entry name" value="PolyA_RNA-bd"/>
</dbReference>
<keyword evidence="5 11" id="KW-0479">Metal-binding</keyword>
<feature type="binding site" evidence="11">
    <location>
        <position position="23"/>
    </location>
    <ligand>
        <name>Mg(2+)</name>
        <dbReference type="ChEBI" id="CHEBI:18420"/>
    </ligand>
</feature>
<dbReference type="PANTHER" id="PTHR47545">
    <property type="entry name" value="MULTIFUNCTIONAL CCA PROTEIN"/>
    <property type="match status" value="1"/>
</dbReference>
<dbReference type="InterPro" id="IPR050124">
    <property type="entry name" value="tRNA_CCA-adding_enzyme"/>
</dbReference>
<keyword evidence="9 11" id="KW-0460">Magnesium</keyword>
<dbReference type="PANTHER" id="PTHR47545:SF1">
    <property type="entry name" value="MULTIFUNCTIONAL CCA PROTEIN"/>
    <property type="match status" value="1"/>
</dbReference>
<dbReference type="HAMAP" id="MF_01261">
    <property type="entry name" value="CCA_bact_type1"/>
    <property type="match status" value="1"/>
</dbReference>
<comment type="subunit">
    <text evidence="11">Monomer. Can also form homodimers and oligomers.</text>
</comment>
<feature type="binding site" evidence="11">
    <location>
        <position position="140"/>
    </location>
    <ligand>
        <name>CTP</name>
        <dbReference type="ChEBI" id="CHEBI:37563"/>
    </ligand>
</feature>
<dbReference type="AlphaFoldDB" id="A0A1I7ILC0"/>
<dbReference type="HAMAP" id="MF_01262">
    <property type="entry name" value="CCA_bact_type2"/>
    <property type="match status" value="1"/>
</dbReference>
<dbReference type="InterPro" id="IPR043519">
    <property type="entry name" value="NT_sf"/>
</dbReference>
<dbReference type="SUPFAM" id="SSF81891">
    <property type="entry name" value="Poly A polymerase C-terminal region-like"/>
    <property type="match status" value="1"/>
</dbReference>
<feature type="binding site" evidence="11">
    <location>
        <position position="137"/>
    </location>
    <ligand>
        <name>CTP</name>
        <dbReference type="ChEBI" id="CHEBI:37563"/>
    </ligand>
</feature>
<dbReference type="Pfam" id="PF12627">
    <property type="entry name" value="PolyA_pol_RNAbd"/>
    <property type="match status" value="1"/>
</dbReference>
<keyword evidence="11 13" id="KW-0378">Hydrolase</keyword>
<keyword evidence="11" id="KW-0511">Multifunctional enzyme</keyword>
<comment type="cofactor">
    <cofactor evidence="11">
        <name>Ni(2+)</name>
        <dbReference type="ChEBI" id="CHEBI:49786"/>
    </cofactor>
    <text evidence="11">Nickel for phosphatase activity.</text>
</comment>
<dbReference type="InterPro" id="IPR002646">
    <property type="entry name" value="PolA_pol_head_dom"/>
</dbReference>
<dbReference type="EC" id="3.1.3.-" evidence="11"/>
<comment type="catalytic activity">
    <reaction evidence="11">
        <text>a tRNA with a 3' CCA end + 2 CTP + ATP = a tRNA with a 3' CCACCA end + 3 diphosphate</text>
        <dbReference type="Rhea" id="RHEA:76235"/>
        <dbReference type="Rhea" id="RHEA-COMP:10468"/>
        <dbReference type="Rhea" id="RHEA-COMP:18655"/>
        <dbReference type="ChEBI" id="CHEBI:30616"/>
        <dbReference type="ChEBI" id="CHEBI:33019"/>
        <dbReference type="ChEBI" id="CHEBI:37563"/>
        <dbReference type="ChEBI" id="CHEBI:83071"/>
        <dbReference type="ChEBI" id="CHEBI:195187"/>
    </reaction>
</comment>
<comment type="domain">
    <text evidence="11">Comprises two domains: an N-terminal domain containing the nucleotidyltransferase activity and a C-terminal HD domain associated with both phosphodiesterase and phosphatase activities.</text>
</comment>
<comment type="miscellaneous">
    <text evidence="11">A single active site specifically recognizes both ATP and CTP and is responsible for their addition.</text>
</comment>
<evidence type="ECO:0000256" key="6">
    <source>
        <dbReference type="ARBA" id="ARBA00022741"/>
    </source>
</evidence>
<keyword evidence="1 11" id="KW-0533">Nickel</keyword>
<feature type="binding site" evidence="11">
    <location>
        <position position="11"/>
    </location>
    <ligand>
        <name>CTP</name>
        <dbReference type="ChEBI" id="CHEBI:37563"/>
    </ligand>
</feature>
<feature type="binding site" evidence="11">
    <location>
        <position position="8"/>
    </location>
    <ligand>
        <name>CTP</name>
        <dbReference type="ChEBI" id="CHEBI:37563"/>
    </ligand>
</feature>
<evidence type="ECO:0000259" key="12">
    <source>
        <dbReference type="PROSITE" id="PS51831"/>
    </source>
</evidence>
<gene>
    <name evidence="11" type="primary">cca</name>
    <name evidence="13" type="ORF">SAMN05216417_12124</name>
</gene>
<keyword evidence="4 11" id="KW-0548">Nucleotidyltransferase</keyword>
<feature type="binding site" evidence="11">
    <location>
        <position position="11"/>
    </location>
    <ligand>
        <name>ATP</name>
        <dbReference type="ChEBI" id="CHEBI:30616"/>
    </ligand>
</feature>
<dbReference type="Gene3D" id="3.30.460.10">
    <property type="entry name" value="Beta Polymerase, domain 2"/>
    <property type="match status" value="1"/>
</dbReference>
<comment type="similarity">
    <text evidence="11">Belongs to the tRNA nucleotidyltransferase/poly(A) polymerase family. Bacterial CCA-adding enzyme type 1 subfamily.</text>
</comment>
<evidence type="ECO:0000256" key="11">
    <source>
        <dbReference type="HAMAP-Rule" id="MF_01261"/>
    </source>
</evidence>
<dbReference type="GO" id="GO:0160016">
    <property type="term" value="F:CCACCA tRNA nucleotidyltransferase activity"/>
    <property type="evidence" value="ECO:0007669"/>
    <property type="project" value="RHEA"/>
</dbReference>
<dbReference type="PROSITE" id="PS51831">
    <property type="entry name" value="HD"/>
    <property type="match status" value="1"/>
</dbReference>
<dbReference type="InterPro" id="IPR012006">
    <property type="entry name" value="CCA_bact"/>
</dbReference>
<evidence type="ECO:0000256" key="7">
    <source>
        <dbReference type="ARBA" id="ARBA00022800"/>
    </source>
</evidence>
<keyword evidence="6 11" id="KW-0547">Nucleotide-binding</keyword>
<accession>A0A1I7ILC0</accession>
<organism evidence="13 14">
    <name type="scientific">Nitrosospira multiformis</name>
    <dbReference type="NCBI Taxonomy" id="1231"/>
    <lineage>
        <taxon>Bacteria</taxon>
        <taxon>Pseudomonadati</taxon>
        <taxon>Pseudomonadota</taxon>
        <taxon>Betaproteobacteria</taxon>
        <taxon>Nitrosomonadales</taxon>
        <taxon>Nitrosomonadaceae</taxon>
        <taxon>Nitrosospira</taxon>
    </lineage>
</organism>
<dbReference type="GO" id="GO:0004810">
    <property type="term" value="F:CCA tRNA nucleotidyltransferase activity"/>
    <property type="evidence" value="ECO:0007669"/>
    <property type="project" value="UniProtKB-UniRule"/>
</dbReference>
<evidence type="ECO:0000313" key="14">
    <source>
        <dbReference type="Proteomes" id="UP000182649"/>
    </source>
</evidence>
<comment type="cofactor">
    <cofactor evidence="11">
        <name>Mg(2+)</name>
        <dbReference type="ChEBI" id="CHEBI:18420"/>
    </cofactor>
    <text evidence="11">Magnesium is required for nucleotidyltransferase activity.</text>
</comment>
<dbReference type="InterPro" id="IPR006674">
    <property type="entry name" value="HD_domain"/>
</dbReference>
<dbReference type="InterPro" id="IPR003607">
    <property type="entry name" value="HD/PDEase_dom"/>
</dbReference>
<dbReference type="GO" id="GO:0005524">
    <property type="term" value="F:ATP binding"/>
    <property type="evidence" value="ECO:0007669"/>
    <property type="project" value="UniProtKB-UniRule"/>
</dbReference>
<evidence type="ECO:0000256" key="3">
    <source>
        <dbReference type="ARBA" id="ARBA00022694"/>
    </source>
</evidence>
<keyword evidence="10 11" id="KW-0694">RNA-binding</keyword>